<dbReference type="AlphaFoldDB" id="A0A5J5PII4"/>
<sequence>MVARITGSFKEIELCNKMAMVYDFNGVGQKSTFFMEYLLGIVYIQV</sequence>
<organism evidence="1 2">
    <name type="scientific">Gossypium barbadense</name>
    <name type="common">Sea Island cotton</name>
    <name type="synonym">Hibiscus barbadensis</name>
    <dbReference type="NCBI Taxonomy" id="3634"/>
    <lineage>
        <taxon>Eukaryota</taxon>
        <taxon>Viridiplantae</taxon>
        <taxon>Streptophyta</taxon>
        <taxon>Embryophyta</taxon>
        <taxon>Tracheophyta</taxon>
        <taxon>Spermatophyta</taxon>
        <taxon>Magnoliopsida</taxon>
        <taxon>eudicotyledons</taxon>
        <taxon>Gunneridae</taxon>
        <taxon>Pentapetalae</taxon>
        <taxon>rosids</taxon>
        <taxon>malvids</taxon>
        <taxon>Malvales</taxon>
        <taxon>Malvaceae</taxon>
        <taxon>Malvoideae</taxon>
        <taxon>Gossypium</taxon>
    </lineage>
</organism>
<evidence type="ECO:0000313" key="1">
    <source>
        <dbReference type="EMBL" id="KAB2006575.1"/>
    </source>
</evidence>
<proteinExistence type="predicted"/>
<dbReference type="EMBL" id="CM018225">
    <property type="protein sequence ID" value="KAB2006575.1"/>
    <property type="molecule type" value="Genomic_DNA"/>
</dbReference>
<evidence type="ECO:0000313" key="2">
    <source>
        <dbReference type="Proteomes" id="UP000327439"/>
    </source>
</evidence>
<protein>
    <submittedName>
        <fullName evidence="1">Uncharacterized protein</fullName>
    </submittedName>
</protein>
<keyword evidence="2" id="KW-1185">Reference proteome</keyword>
<accession>A0A5J5PII4</accession>
<gene>
    <name evidence="1" type="ORF">ES319_D11G355400v1</name>
</gene>
<name>A0A5J5PII4_GOSBA</name>
<reference evidence="2" key="1">
    <citation type="journal article" date="2020" name="Nat. Genet.">
        <title>Genomic diversifications of five Gossypium allopolyploid species and their impact on cotton improvement.</title>
        <authorList>
            <person name="Chen Z.J."/>
            <person name="Sreedasyam A."/>
            <person name="Ando A."/>
            <person name="Song Q."/>
            <person name="De Santiago L.M."/>
            <person name="Hulse-Kemp A.M."/>
            <person name="Ding M."/>
            <person name="Ye W."/>
            <person name="Kirkbride R.C."/>
            <person name="Jenkins J."/>
            <person name="Plott C."/>
            <person name="Lovell J."/>
            <person name="Lin Y.M."/>
            <person name="Vaughn R."/>
            <person name="Liu B."/>
            <person name="Simpson S."/>
            <person name="Scheffler B.E."/>
            <person name="Wen L."/>
            <person name="Saski C.A."/>
            <person name="Grover C.E."/>
            <person name="Hu G."/>
            <person name="Conover J.L."/>
            <person name="Carlson J.W."/>
            <person name="Shu S."/>
            <person name="Boston L.B."/>
            <person name="Williams M."/>
            <person name="Peterson D.G."/>
            <person name="McGee K."/>
            <person name="Jones D.C."/>
            <person name="Wendel J.F."/>
            <person name="Stelly D.M."/>
            <person name="Grimwood J."/>
            <person name="Schmutz J."/>
        </authorList>
    </citation>
    <scope>NUCLEOTIDE SEQUENCE [LARGE SCALE GENOMIC DNA]</scope>
    <source>
        <strain evidence="2">cv. 3-79</strain>
    </source>
</reference>
<dbReference type="Proteomes" id="UP000327439">
    <property type="component" value="Chromosome D11"/>
</dbReference>